<dbReference type="OrthoDB" id="6394965at2759"/>
<name>E9G9X0_DAPPU</name>
<dbReference type="HOGENOM" id="CLU_897928_0_0_1"/>
<dbReference type="AlphaFoldDB" id="E9G9X0"/>
<gene>
    <name evidence="1" type="ORF">DAPPUDRAFT_100262</name>
</gene>
<protein>
    <submittedName>
        <fullName evidence="1">Uncharacterized protein</fullName>
    </submittedName>
</protein>
<dbReference type="EMBL" id="GL732536">
    <property type="protein sequence ID" value="EFX83637.1"/>
    <property type="molecule type" value="Genomic_DNA"/>
</dbReference>
<dbReference type="PhylomeDB" id="E9G9X0"/>
<keyword evidence="2" id="KW-1185">Reference proteome</keyword>
<reference evidence="1 2" key="1">
    <citation type="journal article" date="2011" name="Science">
        <title>The ecoresponsive genome of Daphnia pulex.</title>
        <authorList>
            <person name="Colbourne J.K."/>
            <person name="Pfrender M.E."/>
            <person name="Gilbert D."/>
            <person name="Thomas W.K."/>
            <person name="Tucker A."/>
            <person name="Oakley T.H."/>
            <person name="Tokishita S."/>
            <person name="Aerts A."/>
            <person name="Arnold G.J."/>
            <person name="Basu M.K."/>
            <person name="Bauer D.J."/>
            <person name="Caceres C.E."/>
            <person name="Carmel L."/>
            <person name="Casola C."/>
            <person name="Choi J.H."/>
            <person name="Detter J.C."/>
            <person name="Dong Q."/>
            <person name="Dusheyko S."/>
            <person name="Eads B.D."/>
            <person name="Frohlich T."/>
            <person name="Geiler-Samerotte K.A."/>
            <person name="Gerlach D."/>
            <person name="Hatcher P."/>
            <person name="Jogdeo S."/>
            <person name="Krijgsveld J."/>
            <person name="Kriventseva E.V."/>
            <person name="Kultz D."/>
            <person name="Laforsch C."/>
            <person name="Lindquist E."/>
            <person name="Lopez J."/>
            <person name="Manak J.R."/>
            <person name="Muller J."/>
            <person name="Pangilinan J."/>
            <person name="Patwardhan R.P."/>
            <person name="Pitluck S."/>
            <person name="Pritham E.J."/>
            <person name="Rechtsteiner A."/>
            <person name="Rho M."/>
            <person name="Rogozin I.B."/>
            <person name="Sakarya O."/>
            <person name="Salamov A."/>
            <person name="Schaack S."/>
            <person name="Shapiro H."/>
            <person name="Shiga Y."/>
            <person name="Skalitzky C."/>
            <person name="Smith Z."/>
            <person name="Souvorov A."/>
            <person name="Sung W."/>
            <person name="Tang Z."/>
            <person name="Tsuchiya D."/>
            <person name="Tu H."/>
            <person name="Vos H."/>
            <person name="Wang M."/>
            <person name="Wolf Y.I."/>
            <person name="Yamagata H."/>
            <person name="Yamada T."/>
            <person name="Ye Y."/>
            <person name="Shaw J.R."/>
            <person name="Andrews J."/>
            <person name="Crease T.J."/>
            <person name="Tang H."/>
            <person name="Lucas S.M."/>
            <person name="Robertson H.M."/>
            <person name="Bork P."/>
            <person name="Koonin E.V."/>
            <person name="Zdobnov E.M."/>
            <person name="Grigoriev I.V."/>
            <person name="Lynch M."/>
            <person name="Boore J.L."/>
        </authorList>
    </citation>
    <scope>NUCLEOTIDE SEQUENCE [LARGE SCALE GENOMIC DNA]</scope>
</reference>
<sequence length="355" mass="39758">MNKSDITKQLNAEKLQRMISSPNFKQKLMSAAYADLKIQRLLPLPGAINSGAATELTLPLFKETAKHNLPAGQYCQTCHEGAGRLYEEVVNGQPIRQCKACKGNTLNLLENETFTLKFILPPLTSSPVNLIFPLIRLSSGGKFEMENLRMLYSFVRNWCGIPNRSTHVQWIVDIFASHASGLSLHSDMKWSLSKFPDSKTNKQMFEPISHLLPQIRATMRMNFDSVTIAVPTMATFSVKTSNLEKFLFDASQFGIPQKDIFFVMYGTEIENQSVKFDPICKSGTDILTDIKELKCIPGGEIKNCKERWLKKIAFNCDARLVVGGLATGRTCGGGFKNFTNKDIAEARQQVEDDTK</sequence>
<dbReference type="InParanoid" id="E9G9X0"/>
<evidence type="ECO:0000313" key="2">
    <source>
        <dbReference type="Proteomes" id="UP000000305"/>
    </source>
</evidence>
<proteinExistence type="predicted"/>
<organism evidence="1 2">
    <name type="scientific">Daphnia pulex</name>
    <name type="common">Water flea</name>
    <dbReference type="NCBI Taxonomy" id="6669"/>
    <lineage>
        <taxon>Eukaryota</taxon>
        <taxon>Metazoa</taxon>
        <taxon>Ecdysozoa</taxon>
        <taxon>Arthropoda</taxon>
        <taxon>Crustacea</taxon>
        <taxon>Branchiopoda</taxon>
        <taxon>Diplostraca</taxon>
        <taxon>Cladocera</taxon>
        <taxon>Anomopoda</taxon>
        <taxon>Daphniidae</taxon>
        <taxon>Daphnia</taxon>
    </lineage>
</organism>
<accession>E9G9X0</accession>
<evidence type="ECO:0000313" key="1">
    <source>
        <dbReference type="EMBL" id="EFX83637.1"/>
    </source>
</evidence>
<dbReference type="KEGG" id="dpx:DAPPUDRAFT_100262"/>
<dbReference type="Proteomes" id="UP000000305">
    <property type="component" value="Unassembled WGS sequence"/>
</dbReference>